<dbReference type="RefSeq" id="WP_255625041.1">
    <property type="nucleotide sequence ID" value="NZ_CP052771.1"/>
</dbReference>
<gene>
    <name evidence="1" type="ORF">ATL51_5100</name>
</gene>
<comment type="caution">
    <text evidence="1">The sequence shown here is derived from an EMBL/GenBank/DDBJ whole genome shotgun (WGS) entry which is preliminary data.</text>
</comment>
<evidence type="ECO:0000313" key="1">
    <source>
        <dbReference type="EMBL" id="PKB33345.1"/>
    </source>
</evidence>
<dbReference type="AlphaFoldDB" id="A0AA44UTQ1"/>
<protein>
    <submittedName>
        <fullName evidence="1">Uncharacterized protein</fullName>
    </submittedName>
</protein>
<evidence type="ECO:0000313" key="2">
    <source>
        <dbReference type="Proteomes" id="UP000232453"/>
    </source>
</evidence>
<dbReference type="Proteomes" id="UP000232453">
    <property type="component" value="Unassembled WGS sequence"/>
</dbReference>
<accession>A0AA44UTQ1</accession>
<proteinExistence type="predicted"/>
<reference evidence="1 2" key="1">
    <citation type="submission" date="2017-11" db="EMBL/GenBank/DDBJ databases">
        <title>Sequencing the genomes of 1000 actinobacteria strains.</title>
        <authorList>
            <person name="Klenk H.-P."/>
        </authorList>
    </citation>
    <scope>NUCLEOTIDE SEQUENCE [LARGE SCALE GENOMIC DNA]</scope>
    <source>
        <strain evidence="1 2">DSM 44104</strain>
    </source>
</reference>
<sequence length="42" mass="4613">MDPTCSPRADRPRDGRRPRIVLVPAHAVHIPAGPETRAVTSR</sequence>
<name>A0AA44UTQ1_PSEA5</name>
<organism evidence="1 2">
    <name type="scientific">Pseudonocardia alni</name>
    <name type="common">Amycolata alni</name>
    <dbReference type="NCBI Taxonomy" id="33907"/>
    <lineage>
        <taxon>Bacteria</taxon>
        <taxon>Bacillati</taxon>
        <taxon>Actinomycetota</taxon>
        <taxon>Actinomycetes</taxon>
        <taxon>Pseudonocardiales</taxon>
        <taxon>Pseudonocardiaceae</taxon>
        <taxon>Pseudonocardia</taxon>
    </lineage>
</organism>
<dbReference type="EMBL" id="PHUJ01000003">
    <property type="protein sequence ID" value="PKB33345.1"/>
    <property type="molecule type" value="Genomic_DNA"/>
</dbReference>